<keyword evidence="2 3" id="KW-0802">TPR repeat</keyword>
<reference evidence="5" key="1">
    <citation type="journal article" date="2014" name="Genome Announc.">
        <title>Draft Genome Sequence of Clostridium straminisolvens Strain JCM 21531T, Isolated from a Cellulose-Degrading Bacterial Community.</title>
        <authorList>
            <person name="Yuki M."/>
            <person name="Oshima K."/>
            <person name="Suda W."/>
            <person name="Sakamoto M."/>
            <person name="Kitamura K."/>
            <person name="Iida T."/>
            <person name="Hattori M."/>
            <person name="Ohkuma M."/>
        </authorList>
    </citation>
    <scope>NUCLEOTIDE SEQUENCE [LARGE SCALE GENOMIC DNA]</scope>
    <source>
        <strain evidence="5">JCM 21531</strain>
    </source>
</reference>
<dbReference type="PANTHER" id="PTHR45586:SF1">
    <property type="entry name" value="LIPOPOLYSACCHARIDE ASSEMBLY PROTEIN B"/>
    <property type="match status" value="1"/>
</dbReference>
<feature type="repeat" description="TPR" evidence="3">
    <location>
        <begin position="182"/>
        <end position="215"/>
    </location>
</feature>
<accession>W4V2X0</accession>
<evidence type="ECO:0000256" key="2">
    <source>
        <dbReference type="ARBA" id="ARBA00022803"/>
    </source>
</evidence>
<comment type="caution">
    <text evidence="5">The sequence shown here is derived from an EMBL/GenBank/DDBJ whole genome shotgun (WGS) entry which is preliminary data.</text>
</comment>
<dbReference type="InterPro" id="IPR011990">
    <property type="entry name" value="TPR-like_helical_dom_sf"/>
</dbReference>
<dbReference type="PANTHER" id="PTHR45586">
    <property type="entry name" value="TPR REPEAT-CONTAINING PROTEIN PA4667"/>
    <property type="match status" value="1"/>
</dbReference>
<dbReference type="STRING" id="1294263.JCM21531_827"/>
<dbReference type="Gene3D" id="1.25.40.10">
    <property type="entry name" value="Tetratricopeptide repeat domain"/>
    <property type="match status" value="2"/>
</dbReference>
<organism evidence="5 6">
    <name type="scientific">Acetivibrio straminisolvens JCM 21531</name>
    <dbReference type="NCBI Taxonomy" id="1294263"/>
    <lineage>
        <taxon>Bacteria</taxon>
        <taxon>Bacillati</taxon>
        <taxon>Bacillota</taxon>
        <taxon>Clostridia</taxon>
        <taxon>Eubacteriales</taxon>
        <taxon>Oscillospiraceae</taxon>
        <taxon>Acetivibrio</taxon>
    </lineage>
</organism>
<proteinExistence type="predicted"/>
<dbReference type="PROSITE" id="PS50293">
    <property type="entry name" value="TPR_REGION"/>
    <property type="match status" value="1"/>
</dbReference>
<dbReference type="Proteomes" id="UP000019109">
    <property type="component" value="Unassembled WGS sequence"/>
</dbReference>
<dbReference type="EMBL" id="BAVR01000007">
    <property type="protein sequence ID" value="GAE87457.1"/>
    <property type="molecule type" value="Genomic_DNA"/>
</dbReference>
<sequence length="274" mass="31539">MNKNALTRYIVCTVLIFFAFLLHKTAGYILLFAFLIFTLYIERSIFYQVFASRAYRKGDMDKAISWLEKACRIAKSKPAVKILYGYLLLKKGKLEEAEKVFEELLNSGIDNNSMLQAKSNYALVLWKKGKLKDAVKMLEDVFSNYKNTTIYGSLGYLLILDGDVNKALNFNKEAYEYNSSDAVILDNLGYTYYKIGNIKKAEEIYQKLIGLNPSFPEAYYNYSCVLKDLGRMEKALEMATKAKSYKLSYLSNLKEQELDDHLKELNDLISIKSK</sequence>
<dbReference type="SMART" id="SM00028">
    <property type="entry name" value="TPR"/>
    <property type="match status" value="5"/>
</dbReference>
<dbReference type="Pfam" id="PF13181">
    <property type="entry name" value="TPR_8"/>
    <property type="match status" value="2"/>
</dbReference>
<dbReference type="Pfam" id="PF14559">
    <property type="entry name" value="TPR_19"/>
    <property type="match status" value="1"/>
</dbReference>
<dbReference type="InterPro" id="IPR051012">
    <property type="entry name" value="CellSynth/LPSAsmb/PSIAsmb"/>
</dbReference>
<dbReference type="SUPFAM" id="SSF81901">
    <property type="entry name" value="HCP-like"/>
    <property type="match status" value="1"/>
</dbReference>
<evidence type="ECO:0008006" key="7">
    <source>
        <dbReference type="Google" id="ProtNLM"/>
    </source>
</evidence>
<evidence type="ECO:0000256" key="1">
    <source>
        <dbReference type="ARBA" id="ARBA00022737"/>
    </source>
</evidence>
<evidence type="ECO:0000313" key="5">
    <source>
        <dbReference type="EMBL" id="GAE87457.1"/>
    </source>
</evidence>
<gene>
    <name evidence="5" type="ORF">JCM21531_827</name>
</gene>
<name>W4V2X0_9FIRM</name>
<keyword evidence="1" id="KW-0677">Repeat</keyword>
<evidence type="ECO:0000256" key="3">
    <source>
        <dbReference type="PROSITE-ProRule" id="PRU00339"/>
    </source>
</evidence>
<keyword evidence="4" id="KW-1133">Transmembrane helix</keyword>
<feature type="transmembrane region" description="Helical" evidence="4">
    <location>
        <begin position="28"/>
        <end position="50"/>
    </location>
</feature>
<keyword evidence="4" id="KW-0472">Membrane</keyword>
<dbReference type="PROSITE" id="PS50005">
    <property type="entry name" value="TPR"/>
    <property type="match status" value="1"/>
</dbReference>
<dbReference type="OrthoDB" id="369370at2"/>
<keyword evidence="4" id="KW-0812">Transmembrane</keyword>
<evidence type="ECO:0000256" key="4">
    <source>
        <dbReference type="SAM" id="Phobius"/>
    </source>
</evidence>
<dbReference type="AlphaFoldDB" id="W4V2X0"/>
<dbReference type="InterPro" id="IPR019734">
    <property type="entry name" value="TPR_rpt"/>
</dbReference>
<protein>
    <recommendedName>
        <fullName evidence="7">TPR repeat protein</fullName>
    </recommendedName>
</protein>
<feature type="transmembrane region" description="Helical" evidence="4">
    <location>
        <begin position="5"/>
        <end position="22"/>
    </location>
</feature>
<evidence type="ECO:0000313" key="6">
    <source>
        <dbReference type="Proteomes" id="UP000019109"/>
    </source>
</evidence>
<keyword evidence="6" id="KW-1185">Reference proteome</keyword>